<dbReference type="Gene3D" id="3.20.20.80">
    <property type="entry name" value="Glycosidases"/>
    <property type="match status" value="1"/>
</dbReference>
<dbReference type="PANTHER" id="PTHR31297">
    <property type="entry name" value="GLUCAN ENDO-1,6-BETA-GLUCOSIDASE B"/>
    <property type="match status" value="1"/>
</dbReference>
<evidence type="ECO:0000313" key="11">
    <source>
        <dbReference type="Proteomes" id="UP001153365"/>
    </source>
</evidence>
<dbReference type="GO" id="GO:0009251">
    <property type="term" value="P:glucan catabolic process"/>
    <property type="evidence" value="ECO:0007669"/>
    <property type="project" value="TreeGrafter"/>
</dbReference>
<evidence type="ECO:0000256" key="2">
    <source>
        <dbReference type="ARBA" id="ARBA00022801"/>
    </source>
</evidence>
<feature type="compositionally biased region" description="Basic and acidic residues" evidence="8">
    <location>
        <begin position="38"/>
        <end position="56"/>
    </location>
</feature>
<gene>
    <name evidence="10" type="ORF">PPACK8108_LOCUS21035</name>
</gene>
<keyword evidence="4" id="KW-0326">Glycosidase</keyword>
<feature type="region of interest" description="Disordered" evidence="8">
    <location>
        <begin position="1"/>
        <end position="82"/>
    </location>
</feature>
<evidence type="ECO:0000313" key="10">
    <source>
        <dbReference type="EMBL" id="CAH7686391.1"/>
    </source>
</evidence>
<evidence type="ECO:0000256" key="5">
    <source>
        <dbReference type="ARBA" id="ARBA00023316"/>
    </source>
</evidence>
<dbReference type="InterPro" id="IPR050386">
    <property type="entry name" value="Glycosyl_hydrolase_5"/>
</dbReference>
<feature type="transmembrane region" description="Helical" evidence="9">
    <location>
        <begin position="174"/>
        <end position="195"/>
    </location>
</feature>
<keyword evidence="9" id="KW-0812">Transmembrane</keyword>
<evidence type="ECO:0000256" key="8">
    <source>
        <dbReference type="SAM" id="MobiDB-lite"/>
    </source>
</evidence>
<keyword evidence="11" id="KW-1185">Reference proteome</keyword>
<evidence type="ECO:0000256" key="4">
    <source>
        <dbReference type="ARBA" id="ARBA00023295"/>
    </source>
</evidence>
<feature type="compositionally biased region" description="Polar residues" evidence="8">
    <location>
        <begin position="130"/>
        <end position="144"/>
    </location>
</feature>
<evidence type="ECO:0000256" key="1">
    <source>
        <dbReference type="ARBA" id="ARBA00005641"/>
    </source>
</evidence>
<evidence type="ECO:0000256" key="3">
    <source>
        <dbReference type="ARBA" id="ARBA00023180"/>
    </source>
</evidence>
<dbReference type="GO" id="GO:0009986">
    <property type="term" value="C:cell surface"/>
    <property type="evidence" value="ECO:0007669"/>
    <property type="project" value="TreeGrafter"/>
</dbReference>
<dbReference type="PANTHER" id="PTHR31297:SF34">
    <property type="entry name" value="GLUCAN 1,3-BETA-GLUCOSIDASE 2"/>
    <property type="match status" value="1"/>
</dbReference>
<dbReference type="GO" id="GO:0071555">
    <property type="term" value="P:cell wall organization"/>
    <property type="evidence" value="ECO:0007669"/>
    <property type="project" value="UniProtKB-KW"/>
</dbReference>
<dbReference type="Proteomes" id="UP001153365">
    <property type="component" value="Unassembled WGS sequence"/>
</dbReference>
<comment type="caution">
    <text evidence="10">The sequence shown here is derived from an EMBL/GenBank/DDBJ whole genome shotgun (WGS) entry which is preliminary data.</text>
</comment>
<dbReference type="GO" id="GO:0005576">
    <property type="term" value="C:extracellular region"/>
    <property type="evidence" value="ECO:0007669"/>
    <property type="project" value="TreeGrafter"/>
</dbReference>
<dbReference type="InterPro" id="IPR017853">
    <property type="entry name" value="GH"/>
</dbReference>
<keyword evidence="9" id="KW-0472">Membrane</keyword>
<accession>A0AAV0BIA8</accession>
<dbReference type="SUPFAM" id="SSF51445">
    <property type="entry name" value="(Trans)glycosidases"/>
    <property type="match status" value="1"/>
</dbReference>
<organism evidence="10 11">
    <name type="scientific">Phakopsora pachyrhizi</name>
    <name type="common">Asian soybean rust disease fungus</name>
    <dbReference type="NCBI Taxonomy" id="170000"/>
    <lineage>
        <taxon>Eukaryota</taxon>
        <taxon>Fungi</taxon>
        <taxon>Dikarya</taxon>
        <taxon>Basidiomycota</taxon>
        <taxon>Pucciniomycotina</taxon>
        <taxon>Pucciniomycetes</taxon>
        <taxon>Pucciniales</taxon>
        <taxon>Phakopsoraceae</taxon>
        <taxon>Phakopsora</taxon>
    </lineage>
</organism>
<comment type="similarity">
    <text evidence="1">Belongs to the glycosyl hydrolase 5 (cellulase A) family.</text>
</comment>
<reference evidence="10" key="1">
    <citation type="submission" date="2022-06" db="EMBL/GenBank/DDBJ databases">
        <authorList>
            <consortium name="SYNGENTA / RWTH Aachen University"/>
        </authorList>
    </citation>
    <scope>NUCLEOTIDE SEQUENCE</scope>
</reference>
<dbReference type="EMBL" id="CALTRL010005790">
    <property type="protein sequence ID" value="CAH7686391.1"/>
    <property type="molecule type" value="Genomic_DNA"/>
</dbReference>
<keyword evidence="5" id="KW-0961">Cell wall biogenesis/degradation</keyword>
<dbReference type="FunFam" id="3.20.20.80:FF:000033">
    <property type="entry name" value="Glucan 1,3-beta-glucosidase A"/>
    <property type="match status" value="1"/>
</dbReference>
<dbReference type="AlphaFoldDB" id="A0AAV0BIA8"/>
<keyword evidence="9" id="KW-1133">Transmembrane helix</keyword>
<proteinExistence type="inferred from homology"/>
<keyword evidence="2 10" id="KW-0378">Hydrolase</keyword>
<evidence type="ECO:0000256" key="9">
    <source>
        <dbReference type="SAM" id="Phobius"/>
    </source>
</evidence>
<sequence length="816" mass="89819">MAEDSVKHKSKLSLLPADNSAPWNESYKGTMTESPSPLDHKSSLEKKKASLLREPESNSSANIAHRGRSSATPPLATPGISYNSRNISVRSSLPEAKSIQTYQNLDIPESQPLSAKKSQPSGTARMLHTPNFNLEETSRENSGYQKVSIPEKALGKGSANLSPTTQGKRRRKKFILLAIVFILIIGTVVAIVIYIREKRKSLTSNGPIIIKSGEKLWGVGGDTITTEKGKKFIYNNNLGGTWVSIPYNDTARPQADQPALNERWDYSRNRILGVNLGGWLVLEPFITPALFEPFVQTAAPAVDEWTLSQKLGDSLSKTLEKHYDTFITEEDFAEIASAGLNWVRIPVGYWMIETKKGEPFLAGLSWKYLFKALIWARKYGLRVNLDLHAVPGSQNGYNHSGKQGTVGFLNGVMGIANAERTLNYIRTLTQFISQPEFKNVVPMFSVLNEPSNDYISHEITSSWYYEVYKKMRDISGVGEGNGPFMVIHDRFIGIDGGKNLRNVWTGFLSGSDRIGLDAHPYVCFGPQMTDNLLKNPLGVCNRWGARVSQTMEGFGLSISAEWSLALNDCGLYVNNIGWGSRFEGTWPNSTSPDPQFPAVGKCDTWLDHRLWTEEMKENFADVAQAYQDTMIHSFFWTWKIGNSTNQDHTPNPMWNYQLGLSAGYIRKDARRSSGKCPELALQQKQPLTTYPWVGTLSQWQTGGPGAGNIPQAQLDSVGTFPPATILGGAQGVLTASLLPRMTATGEVLSLKPTPIVQNDKIYGGGSGWFNDADNEGYLVPIDGCPYLDPWSGVGAAAPTPCISPAVPAQVKPTQAP</sequence>
<dbReference type="GO" id="GO:0004338">
    <property type="term" value="F:glucan exo-1,3-beta-glucosidase activity"/>
    <property type="evidence" value="ECO:0007669"/>
    <property type="project" value="UniProtKB-EC"/>
</dbReference>
<feature type="compositionally biased region" description="Polar residues" evidence="8">
    <location>
        <begin position="111"/>
        <end position="122"/>
    </location>
</feature>
<protein>
    <recommendedName>
        <fullName evidence="7">glucan 1,3-beta-glucosidase</fullName>
        <ecNumber evidence="7">3.2.1.58</ecNumber>
    </recommendedName>
</protein>
<evidence type="ECO:0000256" key="6">
    <source>
        <dbReference type="ARBA" id="ARBA00036824"/>
    </source>
</evidence>
<keyword evidence="3" id="KW-0325">Glycoprotein</keyword>
<feature type="region of interest" description="Disordered" evidence="8">
    <location>
        <begin position="105"/>
        <end position="144"/>
    </location>
</feature>
<feature type="compositionally biased region" description="Polar residues" evidence="8">
    <location>
        <begin position="21"/>
        <end position="35"/>
    </location>
</feature>
<dbReference type="EC" id="3.2.1.58" evidence="7"/>
<comment type="catalytic activity">
    <reaction evidence="6">
        <text>Successive hydrolysis of beta-D-glucose units from the non-reducing ends of (1-&gt;3)-beta-D-glucans, releasing alpha-glucose.</text>
        <dbReference type="EC" id="3.2.1.58"/>
    </reaction>
</comment>
<evidence type="ECO:0000256" key="7">
    <source>
        <dbReference type="ARBA" id="ARBA00038929"/>
    </source>
</evidence>
<name>A0AAV0BIA8_PHAPC</name>